<dbReference type="Gene3D" id="3.40.50.200">
    <property type="entry name" value="Peptidase S8/S53 domain"/>
    <property type="match status" value="1"/>
</dbReference>
<keyword evidence="10" id="KW-1185">Reference proteome</keyword>
<dbReference type="PANTHER" id="PTHR43806">
    <property type="entry name" value="PEPTIDASE S8"/>
    <property type="match status" value="1"/>
</dbReference>
<dbReference type="GO" id="GO:0006508">
    <property type="term" value="P:proteolysis"/>
    <property type="evidence" value="ECO:0007669"/>
    <property type="project" value="UniProtKB-KW"/>
</dbReference>
<dbReference type="Proteomes" id="UP000188145">
    <property type="component" value="Chromosome"/>
</dbReference>
<dbReference type="STRING" id="1332264.BW730_15955"/>
<gene>
    <name evidence="9" type="ORF">BW730_15955</name>
</gene>
<comment type="similarity">
    <text evidence="1 5">Belongs to the peptidase S8 family.</text>
</comment>
<dbReference type="Pfam" id="PF00082">
    <property type="entry name" value="Peptidase_S8"/>
    <property type="match status" value="1"/>
</dbReference>
<evidence type="ECO:0000256" key="7">
    <source>
        <dbReference type="SAM" id="SignalP"/>
    </source>
</evidence>
<dbReference type="InterPro" id="IPR000209">
    <property type="entry name" value="Peptidase_S8/S53_dom"/>
</dbReference>
<dbReference type="KEGG" id="tes:BW730_15955"/>
<evidence type="ECO:0000259" key="8">
    <source>
        <dbReference type="Pfam" id="PF00082"/>
    </source>
</evidence>
<dbReference type="InterPro" id="IPR036852">
    <property type="entry name" value="Peptidase_S8/S53_dom_sf"/>
</dbReference>
<dbReference type="InterPro" id="IPR022398">
    <property type="entry name" value="Peptidase_S8_His-AS"/>
</dbReference>
<dbReference type="InterPro" id="IPR050131">
    <property type="entry name" value="Peptidase_S8_subtilisin-like"/>
</dbReference>
<dbReference type="PRINTS" id="PR00723">
    <property type="entry name" value="SUBTILISIN"/>
</dbReference>
<evidence type="ECO:0000256" key="2">
    <source>
        <dbReference type="ARBA" id="ARBA00022670"/>
    </source>
</evidence>
<accession>A0A1Q2CRP3</accession>
<proteinExistence type="inferred from homology"/>
<keyword evidence="6" id="KW-0812">Transmembrane</keyword>
<dbReference type="PROSITE" id="PS00137">
    <property type="entry name" value="SUBTILASE_HIS"/>
    <property type="match status" value="1"/>
</dbReference>
<keyword evidence="3 5" id="KW-0378">Hydrolase</keyword>
<feature type="domain" description="Peptidase S8/S53" evidence="8">
    <location>
        <begin position="65"/>
        <end position="353"/>
    </location>
</feature>
<sequence>MRLASAATAAAIVCAAGIAPARAESAPHLVEQNCVTYEPTPTSQLVNAWQLHRLNMDTVWRMATGKGVKIAVIDTGVSTLGSTYFSQGEDRVVSFDMIPPEENPDGDPSIDCKHGTVVTSILAAGRRPDGGPIASATNFAGIAPESTVYAYRTLKASQTETEEGQPKDEEDLTYTIAAVRQAIEDDVDIINLSMVTFEDPKLGEFEAVIEDAISKGIVVVAAAGNQTQGRTDLPYPAAFDGVISVGISNQEDAGDPATHISRVITVGAPGKNLVALWPSRETGNPKVEDQAYVTNATGTSFAAPVVSGVVALMLQYERDVHGVELTPAEVKARLVATADRSGVRAPDPFIGFGIVNPLRALTNTTAGTAVEASAEPSEQPRMPVDTPRRTPLISMVGLGVGIGAVVAVLLGLVAAVAIPAARRRR</sequence>
<dbReference type="SUPFAM" id="SSF52743">
    <property type="entry name" value="Subtilisin-like"/>
    <property type="match status" value="1"/>
</dbReference>
<feature type="transmembrane region" description="Helical" evidence="6">
    <location>
        <begin position="392"/>
        <end position="418"/>
    </location>
</feature>
<dbReference type="EMBL" id="CP019606">
    <property type="protein sequence ID" value="AQP48777.1"/>
    <property type="molecule type" value="Genomic_DNA"/>
</dbReference>
<dbReference type="PROSITE" id="PS00138">
    <property type="entry name" value="SUBTILASE_SER"/>
    <property type="match status" value="1"/>
</dbReference>
<feature type="chain" id="PRO_5013134549" description="Peptidase S8/S53 domain-containing protein" evidence="7">
    <location>
        <begin position="24"/>
        <end position="425"/>
    </location>
</feature>
<evidence type="ECO:0000313" key="9">
    <source>
        <dbReference type="EMBL" id="AQP48777.1"/>
    </source>
</evidence>
<feature type="active site" description="Charge relay system" evidence="5">
    <location>
        <position position="300"/>
    </location>
</feature>
<feature type="active site" description="Charge relay system" evidence="5">
    <location>
        <position position="74"/>
    </location>
</feature>
<reference evidence="10" key="1">
    <citation type="submission" date="2017-02" db="EMBL/GenBank/DDBJ databases">
        <title>Tessaracoccus aquaemaris sp. nov., isolated from the intestine of a Korean rockfish, Sebastes schlegelii, in a marine aquaculture pond.</title>
        <authorList>
            <person name="Tak E.J."/>
            <person name="Bae J.-W."/>
        </authorList>
    </citation>
    <scope>NUCLEOTIDE SEQUENCE [LARGE SCALE GENOMIC DNA]</scope>
    <source>
        <strain evidence="10">NSG39</strain>
    </source>
</reference>
<evidence type="ECO:0000313" key="10">
    <source>
        <dbReference type="Proteomes" id="UP000188145"/>
    </source>
</evidence>
<name>A0A1Q2CRP3_9ACTN</name>
<keyword evidence="6" id="KW-1133">Transmembrane helix</keyword>
<feature type="active site" description="Charge relay system" evidence="5">
    <location>
        <position position="114"/>
    </location>
</feature>
<dbReference type="AlphaFoldDB" id="A0A1Q2CRP3"/>
<dbReference type="InterPro" id="IPR023828">
    <property type="entry name" value="Peptidase_S8_Ser-AS"/>
</dbReference>
<dbReference type="CDD" id="cd00306">
    <property type="entry name" value="Peptidases_S8_S53"/>
    <property type="match status" value="1"/>
</dbReference>
<feature type="signal peptide" evidence="7">
    <location>
        <begin position="1"/>
        <end position="23"/>
    </location>
</feature>
<keyword evidence="4 5" id="KW-0720">Serine protease</keyword>
<evidence type="ECO:0000256" key="3">
    <source>
        <dbReference type="ARBA" id="ARBA00022801"/>
    </source>
</evidence>
<dbReference type="GO" id="GO:0004252">
    <property type="term" value="F:serine-type endopeptidase activity"/>
    <property type="evidence" value="ECO:0007669"/>
    <property type="project" value="UniProtKB-UniRule"/>
</dbReference>
<keyword evidence="2 5" id="KW-0645">Protease</keyword>
<protein>
    <recommendedName>
        <fullName evidence="8">Peptidase S8/S53 domain-containing protein</fullName>
    </recommendedName>
</protein>
<keyword evidence="6" id="KW-0472">Membrane</keyword>
<evidence type="ECO:0000256" key="1">
    <source>
        <dbReference type="ARBA" id="ARBA00011073"/>
    </source>
</evidence>
<dbReference type="InterPro" id="IPR015500">
    <property type="entry name" value="Peptidase_S8_subtilisin-rel"/>
</dbReference>
<evidence type="ECO:0000256" key="5">
    <source>
        <dbReference type="PROSITE-ProRule" id="PRU01240"/>
    </source>
</evidence>
<evidence type="ECO:0000256" key="6">
    <source>
        <dbReference type="SAM" id="Phobius"/>
    </source>
</evidence>
<organism evidence="9 10">
    <name type="scientific">Tessaracoccus aquimaris</name>
    <dbReference type="NCBI Taxonomy" id="1332264"/>
    <lineage>
        <taxon>Bacteria</taxon>
        <taxon>Bacillati</taxon>
        <taxon>Actinomycetota</taxon>
        <taxon>Actinomycetes</taxon>
        <taxon>Propionibacteriales</taxon>
        <taxon>Propionibacteriaceae</taxon>
        <taxon>Tessaracoccus</taxon>
    </lineage>
</organism>
<keyword evidence="7" id="KW-0732">Signal</keyword>
<dbReference type="PANTHER" id="PTHR43806:SF11">
    <property type="entry name" value="CEREVISIN-RELATED"/>
    <property type="match status" value="1"/>
</dbReference>
<dbReference type="PROSITE" id="PS51892">
    <property type="entry name" value="SUBTILASE"/>
    <property type="match status" value="1"/>
</dbReference>
<evidence type="ECO:0000256" key="4">
    <source>
        <dbReference type="ARBA" id="ARBA00022825"/>
    </source>
</evidence>